<feature type="region of interest" description="Disordered" evidence="5">
    <location>
        <begin position="68"/>
        <end position="89"/>
    </location>
</feature>
<dbReference type="InterPro" id="IPR023054">
    <property type="entry name" value="Sporulation_regulator_WhiA_C"/>
</dbReference>
<dbReference type="KEGG" id="cter:A606_05820"/>
<keyword evidence="2 4" id="KW-0238">DNA-binding</keyword>
<dbReference type="Pfam" id="PF10298">
    <property type="entry name" value="WhiA_N"/>
    <property type="match status" value="1"/>
</dbReference>
<dbReference type="eggNOG" id="COG1481">
    <property type="taxonomic scope" value="Bacteria"/>
</dbReference>
<dbReference type="PATRIC" id="fig|1200352.3.peg.1178"/>
<dbReference type="HAMAP" id="MF_01420">
    <property type="entry name" value="HTH_type_WhiA"/>
    <property type="match status" value="1"/>
</dbReference>
<dbReference type="STRING" id="1200352.A606_05820"/>
<evidence type="ECO:0000259" key="8">
    <source>
        <dbReference type="Pfam" id="PF14527"/>
    </source>
</evidence>
<organism evidence="9 10">
    <name type="scientific">Corynebacterium terpenotabidum Y-11</name>
    <dbReference type="NCBI Taxonomy" id="1200352"/>
    <lineage>
        <taxon>Bacteria</taxon>
        <taxon>Bacillati</taxon>
        <taxon>Actinomycetota</taxon>
        <taxon>Actinomycetes</taxon>
        <taxon>Mycobacteriales</taxon>
        <taxon>Corynebacteriaceae</taxon>
        <taxon>Corynebacterium</taxon>
    </lineage>
</organism>
<evidence type="ECO:0000256" key="1">
    <source>
        <dbReference type="ARBA" id="ARBA00022618"/>
    </source>
</evidence>
<reference evidence="9 10" key="1">
    <citation type="submission" date="2012-06" db="EMBL/GenBank/DDBJ databases">
        <title>Complete genome sequence of Corynebacterium terpenotabidum Y-11 (=DSM 44721).</title>
        <authorList>
            <person name="Ruckert C."/>
            <person name="Albersmeier A."/>
            <person name="Al-Dilaimi A."/>
            <person name="Szczepanowski R."/>
            <person name="Kalinowski J."/>
        </authorList>
    </citation>
    <scope>NUCLEOTIDE SEQUENCE [LARGE SCALE GENOMIC DNA]</scope>
    <source>
        <strain evidence="9 10">Y-11</strain>
    </source>
</reference>
<evidence type="ECO:0000256" key="5">
    <source>
        <dbReference type="SAM" id="MobiDB-lite"/>
    </source>
</evidence>
<dbReference type="PANTHER" id="PTHR37307:SF1">
    <property type="entry name" value="CELL DIVISION PROTEIN WHIA-RELATED"/>
    <property type="match status" value="1"/>
</dbReference>
<dbReference type="InterPro" id="IPR039518">
    <property type="entry name" value="WhiA_LAGLIDADG_dom"/>
</dbReference>
<sequence>MTAEVRQELLRVTVSHPAVLTAEVASLLRYTCALHLVDGQIVVEAEVEGSGTARRLAAAIEELFHLSAEPGSVPPTPTAGEGGVPGAAEDSVRHRMRWSTGGTELSRRTGLIDRGGHPVRGLPPYIINGTGEQCAAAWRGAFLAHGSVGDPGRPSVMEVTTPSNEAAVALVGAARRLGVTAKTRELRGMFRVVVRDQEGVGSLLEQMGAVRARARWDALCREREAKAGSHRLANFDDANQRRSTRAAAAAATRVERALALLGEDVPEHLFQAGSLRVKHREASLEELGQLAEPPMTKDAVAGRIRRLLTMADRRAKELGVPDTAADAEVDDRE</sequence>
<dbReference type="PANTHER" id="PTHR37307">
    <property type="entry name" value="CELL DIVISION PROTEIN WHIA-RELATED"/>
    <property type="match status" value="1"/>
</dbReference>
<dbReference type="GO" id="GO:0003677">
    <property type="term" value="F:DNA binding"/>
    <property type="evidence" value="ECO:0007669"/>
    <property type="project" value="UniProtKB-UniRule"/>
</dbReference>
<protein>
    <recommendedName>
        <fullName evidence="4">Probable cell division protein WhiA</fullName>
    </recommendedName>
</protein>
<comment type="similarity">
    <text evidence="4">Belongs to the WhiA family.</text>
</comment>
<evidence type="ECO:0000313" key="9">
    <source>
        <dbReference type="EMBL" id="AGP30811.1"/>
    </source>
</evidence>
<dbReference type="Pfam" id="PF02650">
    <property type="entry name" value="HTH_WhiA"/>
    <property type="match status" value="1"/>
</dbReference>
<evidence type="ECO:0000259" key="6">
    <source>
        <dbReference type="Pfam" id="PF02650"/>
    </source>
</evidence>
<dbReference type="EMBL" id="CP003696">
    <property type="protein sequence ID" value="AGP30811.1"/>
    <property type="molecule type" value="Genomic_DNA"/>
</dbReference>
<keyword evidence="3 4" id="KW-0131">Cell cycle</keyword>
<keyword evidence="1 4" id="KW-0132">Cell division</keyword>
<evidence type="ECO:0000259" key="7">
    <source>
        <dbReference type="Pfam" id="PF10298"/>
    </source>
</evidence>
<dbReference type="InterPro" id="IPR027434">
    <property type="entry name" value="Homing_endonucl"/>
</dbReference>
<keyword evidence="10" id="KW-1185">Reference proteome</keyword>
<dbReference type="GO" id="GO:0043937">
    <property type="term" value="P:regulation of sporulation"/>
    <property type="evidence" value="ECO:0007669"/>
    <property type="project" value="InterPro"/>
</dbReference>
<dbReference type="InterPro" id="IPR018478">
    <property type="entry name" value="Sporu_reg_WhiA_N_dom"/>
</dbReference>
<accession>S4XE27</accession>
<name>S4XE27_9CORY</name>
<dbReference type="Proteomes" id="UP000014809">
    <property type="component" value="Chromosome"/>
</dbReference>
<dbReference type="Gene3D" id="3.10.28.10">
    <property type="entry name" value="Homing endonucleases"/>
    <property type="match status" value="1"/>
</dbReference>
<evidence type="ECO:0000313" key="10">
    <source>
        <dbReference type="Proteomes" id="UP000014809"/>
    </source>
</evidence>
<proteinExistence type="inferred from homology"/>
<feature type="domain" description="Sporulation regulator WhiA C-terminal" evidence="6">
    <location>
        <begin position="231"/>
        <end position="311"/>
    </location>
</feature>
<evidence type="ECO:0000256" key="3">
    <source>
        <dbReference type="ARBA" id="ARBA00023306"/>
    </source>
</evidence>
<dbReference type="Pfam" id="PF14527">
    <property type="entry name" value="LAGLIDADG_WhiA"/>
    <property type="match status" value="1"/>
</dbReference>
<dbReference type="HOGENOM" id="CLU_053282_0_0_11"/>
<feature type="domain" description="Sporulation transcription regulator WhiA N-terminal" evidence="7">
    <location>
        <begin position="21"/>
        <end position="69"/>
    </location>
</feature>
<dbReference type="AlphaFoldDB" id="S4XE27"/>
<evidence type="ECO:0000256" key="4">
    <source>
        <dbReference type="HAMAP-Rule" id="MF_01420"/>
    </source>
</evidence>
<dbReference type="InterPro" id="IPR003802">
    <property type="entry name" value="Sporulation_regulator_WhiA"/>
</dbReference>
<gene>
    <name evidence="4" type="primary">whiA</name>
    <name evidence="9" type="ORF">A606_05820</name>
</gene>
<feature type="domain" description="WhiA LAGLIDADG-like" evidence="8">
    <location>
        <begin position="135"/>
        <end position="225"/>
    </location>
</feature>
<dbReference type="NCBIfam" id="TIGR00647">
    <property type="entry name" value="DNA_bind_WhiA"/>
    <property type="match status" value="1"/>
</dbReference>
<comment type="function">
    <text evidence="4">Involved in cell division and chromosome segregation.</text>
</comment>
<dbReference type="GO" id="GO:0051301">
    <property type="term" value="P:cell division"/>
    <property type="evidence" value="ECO:0007669"/>
    <property type="project" value="UniProtKB-UniRule"/>
</dbReference>
<evidence type="ECO:0000256" key="2">
    <source>
        <dbReference type="ARBA" id="ARBA00023125"/>
    </source>
</evidence>